<name>A0A7M7J785_VARDE</name>
<dbReference type="OrthoDB" id="9982100at2759"/>
<dbReference type="AlphaFoldDB" id="A0A7M7J785"/>
<dbReference type="GO" id="GO:0050660">
    <property type="term" value="F:flavin adenine dinucleotide binding"/>
    <property type="evidence" value="ECO:0007669"/>
    <property type="project" value="InterPro"/>
</dbReference>
<organism evidence="6 7">
    <name type="scientific">Varroa destructor</name>
    <name type="common">Honeybee mite</name>
    <dbReference type="NCBI Taxonomy" id="109461"/>
    <lineage>
        <taxon>Eukaryota</taxon>
        <taxon>Metazoa</taxon>
        <taxon>Ecdysozoa</taxon>
        <taxon>Arthropoda</taxon>
        <taxon>Chelicerata</taxon>
        <taxon>Arachnida</taxon>
        <taxon>Acari</taxon>
        <taxon>Parasitiformes</taxon>
        <taxon>Mesostigmata</taxon>
        <taxon>Gamasina</taxon>
        <taxon>Dermanyssoidea</taxon>
        <taxon>Varroidae</taxon>
        <taxon>Varroa</taxon>
    </lineage>
</organism>
<dbReference type="InterPro" id="IPR036188">
    <property type="entry name" value="FAD/NAD-bd_sf"/>
</dbReference>
<dbReference type="Gene3D" id="1.10.287.80">
    <property type="entry name" value="ATP synthase, gamma subunit, helix hairpin domain"/>
    <property type="match status" value="1"/>
</dbReference>
<dbReference type="Pfam" id="PF04433">
    <property type="entry name" value="SWIRM"/>
    <property type="match status" value="1"/>
</dbReference>
<dbReference type="EnsemblMetazoa" id="XM_022792072">
    <property type="protein sequence ID" value="XP_022647807"/>
    <property type="gene ID" value="LOC111244720"/>
</dbReference>
<dbReference type="PIRSF" id="PIRSF038051">
    <property type="entry name" value="Histone_Lys-demethylase"/>
    <property type="match status" value="1"/>
</dbReference>
<dbReference type="OMA" id="CSANLEM"/>
<keyword evidence="4" id="KW-0274">FAD</keyword>
<feature type="binding site" evidence="4">
    <location>
        <begin position="674"/>
        <end position="675"/>
    </location>
    <ligand>
        <name>FAD</name>
        <dbReference type="ChEBI" id="CHEBI:57692"/>
    </ligand>
</feature>
<sequence>MAETPPEQLPPLQYAALQSRLPFESLTDQESALFTDALRPSANTAQVTKLLLYVRNRILQLWLENPKHQLLLDNAIKQLEAPYSQQMDRPIAQKMFAYLQRQGYINFGVFERIKVLAPPTKKKILVIGAGISGITAAQQLSYFGFEVTVLEARDRVGGRIATYKRNNYIGELGAMVVTGLLGNPIAVLAKQIPNMDLQDMKALCQLFDPTGNKLSPEKDIRVYQEFQRLLEASSYLSKELDFNYVNNQPVALGQALEWLIKLQEKRVKEKQVEHWKSMIELQERMKANQKAMRNLKEHMARMFAAQKDLGEAKSQRTINEEFIFRSKIYDLKQCVKEWENLNEQRVQMECKLEELEKKPPSDVYLSPQDRQVLDWHFANLESANSATLDDLSLRNWDQDEEFKGDHKIIRNGYTVIPISMARGLDIRLSTAVKHVRYDKDGVEILAQSTKTTGNGTSAPLETFRGDAVLCTLPLGVLKQADPSQGNIVHFVPQLPEWKTAAIAKMGYGNLNKVLLAFDKIFWEPNLPVFGHIGSTTASRGELFTFFTISPKVPVLLAIVSGEAANVMEEVNDDVIVGRCVAVLKGMYGLGNVPQPKDSVVTRWRKDPYARGSFSYVAKGACGQDFDQLAEPVCALLADSKESSASSSVDGGASSSQLARVYFAGEHTSRKYFSTVHGALLSGLREAARICDDFHGPIV</sequence>
<dbReference type="FunFam" id="1.10.287.80:FF:000002">
    <property type="entry name" value="Lysine-specific histone demethylase 1A"/>
    <property type="match status" value="1"/>
</dbReference>
<dbReference type="PROSITE" id="PS50934">
    <property type="entry name" value="SWIRM"/>
    <property type="match status" value="1"/>
</dbReference>
<dbReference type="Proteomes" id="UP000594260">
    <property type="component" value="Unplaced"/>
</dbReference>
<dbReference type="GeneID" id="111244720"/>
<dbReference type="GO" id="GO:0003682">
    <property type="term" value="F:chromatin binding"/>
    <property type="evidence" value="ECO:0007669"/>
    <property type="project" value="TreeGrafter"/>
</dbReference>
<evidence type="ECO:0000313" key="7">
    <source>
        <dbReference type="Proteomes" id="UP000594260"/>
    </source>
</evidence>
<keyword evidence="3" id="KW-0560">Oxidoreductase</keyword>
<dbReference type="GO" id="GO:0006355">
    <property type="term" value="P:regulation of DNA-templated transcription"/>
    <property type="evidence" value="ECO:0007669"/>
    <property type="project" value="InterPro"/>
</dbReference>
<dbReference type="Gene3D" id="1.10.10.10">
    <property type="entry name" value="Winged helix-like DNA-binding domain superfamily/Winged helix DNA-binding domain"/>
    <property type="match status" value="1"/>
</dbReference>
<dbReference type="GO" id="GO:0140682">
    <property type="term" value="F:FAD-dependent H3K4me/H3K4me3 demethylase activity"/>
    <property type="evidence" value="ECO:0007669"/>
    <property type="project" value="UniProtKB-ARBA"/>
</dbReference>
<evidence type="ECO:0000256" key="2">
    <source>
        <dbReference type="ARBA" id="ARBA00005995"/>
    </source>
</evidence>
<dbReference type="FunFam" id="1.10.10.10:FF:000064">
    <property type="entry name" value="Lysine-specific histone demethylase 1A"/>
    <property type="match status" value="1"/>
</dbReference>
<evidence type="ECO:0000313" key="6">
    <source>
        <dbReference type="EnsemblMetazoa" id="XP_022647807"/>
    </source>
</evidence>
<dbReference type="InterPro" id="IPR036388">
    <property type="entry name" value="WH-like_DNA-bd_sf"/>
</dbReference>
<dbReference type="SUPFAM" id="SSF51905">
    <property type="entry name" value="FAD/NAD(P)-binding domain"/>
    <property type="match status" value="1"/>
</dbReference>
<comment type="similarity">
    <text evidence="2">Belongs to the flavin monoamine oxidase family.</text>
</comment>
<dbReference type="InterPro" id="IPR050281">
    <property type="entry name" value="Flavin_monoamine_oxidase"/>
</dbReference>
<dbReference type="GO" id="GO:0005634">
    <property type="term" value="C:nucleus"/>
    <property type="evidence" value="ECO:0007669"/>
    <property type="project" value="UniProtKB-SubCell"/>
</dbReference>
<protein>
    <recommendedName>
        <fullName evidence="5">SWIRM domain-containing protein</fullName>
    </recommendedName>
</protein>
<feature type="binding site" evidence="4">
    <location>
        <position position="665"/>
    </location>
    <ligand>
        <name>FAD</name>
        <dbReference type="ChEBI" id="CHEBI:57692"/>
    </ligand>
</feature>
<dbReference type="KEGG" id="vde:111244720"/>
<evidence type="ECO:0000259" key="5">
    <source>
        <dbReference type="PROSITE" id="PS50934"/>
    </source>
</evidence>
<feature type="binding site" evidence="4">
    <location>
        <position position="153"/>
    </location>
    <ligand>
        <name>FAD</name>
        <dbReference type="ChEBI" id="CHEBI:57692"/>
    </ligand>
</feature>
<evidence type="ECO:0000256" key="3">
    <source>
        <dbReference type="ARBA" id="ARBA00023002"/>
    </source>
</evidence>
<dbReference type="RefSeq" id="XP_022647807.1">
    <property type="nucleotide sequence ID" value="XM_022792072.1"/>
</dbReference>
<dbReference type="SUPFAM" id="SSF46689">
    <property type="entry name" value="Homeodomain-like"/>
    <property type="match status" value="1"/>
</dbReference>
<keyword evidence="7" id="KW-1185">Reference proteome</keyword>
<dbReference type="InParanoid" id="A0A7M7J785"/>
<accession>A0A7M7J785</accession>
<dbReference type="PANTHER" id="PTHR10742">
    <property type="entry name" value="FLAVIN MONOAMINE OXIDASE"/>
    <property type="match status" value="1"/>
</dbReference>
<dbReference type="InterPro" id="IPR002937">
    <property type="entry name" value="Amino_oxidase"/>
</dbReference>
<evidence type="ECO:0000256" key="4">
    <source>
        <dbReference type="PIRSR" id="PIRSR038051-1"/>
    </source>
</evidence>
<feature type="binding site" evidence="4">
    <location>
        <position position="159"/>
    </location>
    <ligand>
        <name>FAD</name>
        <dbReference type="ChEBI" id="CHEBI:57692"/>
    </ligand>
</feature>
<feature type="domain" description="SWIRM" evidence="5">
    <location>
        <begin position="12"/>
        <end position="116"/>
    </location>
</feature>
<evidence type="ECO:0000256" key="1">
    <source>
        <dbReference type="ARBA" id="ARBA00004123"/>
    </source>
</evidence>
<dbReference type="InterPro" id="IPR007526">
    <property type="entry name" value="SWIRM"/>
</dbReference>
<proteinExistence type="inferred from homology"/>
<dbReference type="PANTHER" id="PTHR10742:SF386">
    <property type="entry name" value="LYSINE-SPECIFIC HISTONE DEMETHYLASE 1A"/>
    <property type="match status" value="1"/>
</dbReference>
<dbReference type="InterPro" id="IPR009057">
    <property type="entry name" value="Homeodomain-like_sf"/>
</dbReference>
<dbReference type="Pfam" id="PF01593">
    <property type="entry name" value="Amino_oxidase"/>
    <property type="match status" value="1"/>
</dbReference>
<dbReference type="SUPFAM" id="SSF54373">
    <property type="entry name" value="FAD-linked reductases, C-terminal domain"/>
    <property type="match status" value="1"/>
</dbReference>
<keyword evidence="4" id="KW-0285">Flavoprotein</keyword>
<reference evidence="6" key="1">
    <citation type="submission" date="2021-01" db="UniProtKB">
        <authorList>
            <consortium name="EnsemblMetazoa"/>
        </authorList>
    </citation>
    <scope>IDENTIFICATION</scope>
</reference>
<dbReference type="InterPro" id="IPR017366">
    <property type="entry name" value="Hist_Lys-spec_deMease"/>
</dbReference>
<dbReference type="Gene3D" id="3.90.660.10">
    <property type="match status" value="1"/>
</dbReference>
<feature type="binding site" evidence="4">
    <location>
        <begin position="175"/>
        <end position="176"/>
    </location>
    <ligand>
        <name>FAD</name>
        <dbReference type="ChEBI" id="CHEBI:57692"/>
    </ligand>
</feature>
<comment type="cofactor">
    <cofactor evidence="4">
        <name>FAD</name>
        <dbReference type="ChEBI" id="CHEBI:57692"/>
    </cofactor>
</comment>
<comment type="subcellular location">
    <subcellularLocation>
        <location evidence="1">Nucleus</location>
    </subcellularLocation>
</comment>
<dbReference type="Gene3D" id="3.50.50.60">
    <property type="entry name" value="FAD/NAD(P)-binding domain"/>
    <property type="match status" value="2"/>
</dbReference>